<dbReference type="RefSeq" id="WP_015213967.1">
    <property type="nucleotide sequence ID" value="NC_019771.1"/>
</dbReference>
<sequence length="363" mass="42751">MQYLFENKLGTHYIDLKKLELVENATPDELEDFKKQSQFAFVFRRKDLKSVSVTKQHQFNLSGENNSTPESGVSLYKNHQSKESLSIPLGKLLYSYYLITTQDKVIVWEDDWSIHYRLRCFDEDLNLIWQKSLVTQVDDQADIQYLMHNDKTIYYWVFKGDICRYELFTMDIQTSEISNILLELPHNVCSVLIDDQANDIGLLELNKTQNSFQVNYGAEKYNLPLPSVRQNYYKEIKIEGILYHKKSGYGDFFRALSNKVLKQKIGFFLKRIWSNASEPVPILWIVYYDPTASGATLYAYDFKQQVLLWQHEITKHYVDQSNYWNKIYLILDEDKIILEGKEAGTEYVQIFEATTGRKIFSIN</sequence>
<reference evidence="2" key="1">
    <citation type="journal article" date="2013" name="Proc. Natl. Acad. Sci. U.S.A.">
        <title>Improving the coverage of the cyanobacterial phylum using diversity-driven genome sequencing.</title>
        <authorList>
            <person name="Shih P.M."/>
            <person name="Wu D."/>
            <person name="Latifi A."/>
            <person name="Axen S.D."/>
            <person name="Fewer D.P."/>
            <person name="Talla E."/>
            <person name="Calteau A."/>
            <person name="Cai F."/>
            <person name="Tandeau de Marsac N."/>
            <person name="Rippka R."/>
            <person name="Herdman M."/>
            <person name="Sivonen K."/>
            <person name="Coursin T."/>
            <person name="Laurent T."/>
            <person name="Goodwin L."/>
            <person name="Nolan M."/>
            <person name="Davenport K.W."/>
            <person name="Han C.S."/>
            <person name="Rubin E.M."/>
            <person name="Eisen J.A."/>
            <person name="Woyke T."/>
            <person name="Gugger M."/>
            <person name="Kerfeld C.A."/>
        </authorList>
    </citation>
    <scope>NUCLEOTIDE SEQUENCE [LARGE SCALE GENOMIC DNA]</scope>
    <source>
        <strain evidence="2">ATCC 27899 / PCC 7122</strain>
    </source>
</reference>
<dbReference type="EMBL" id="CP003659">
    <property type="protein sequence ID" value="AFZ57319.1"/>
    <property type="molecule type" value="Genomic_DNA"/>
</dbReference>
<evidence type="ECO:0000313" key="2">
    <source>
        <dbReference type="Proteomes" id="UP000010474"/>
    </source>
</evidence>
<dbReference type="AlphaFoldDB" id="K9ZF04"/>
<accession>K9ZF04</accession>
<dbReference type="PATRIC" id="fig|272123.3.peg.1993"/>
<gene>
    <name evidence="1" type="ordered locus">Anacy_1829</name>
</gene>
<organism evidence="1 2">
    <name type="scientific">Anabaena cylindrica (strain ATCC 27899 / PCC 7122)</name>
    <dbReference type="NCBI Taxonomy" id="272123"/>
    <lineage>
        <taxon>Bacteria</taxon>
        <taxon>Bacillati</taxon>
        <taxon>Cyanobacteriota</taxon>
        <taxon>Cyanophyceae</taxon>
        <taxon>Nostocales</taxon>
        <taxon>Nostocaceae</taxon>
        <taxon>Anabaena</taxon>
    </lineage>
</organism>
<proteinExistence type="predicted"/>
<protein>
    <submittedName>
        <fullName evidence="1">Uncharacterized protein</fullName>
    </submittedName>
</protein>
<evidence type="ECO:0000313" key="1">
    <source>
        <dbReference type="EMBL" id="AFZ57319.1"/>
    </source>
</evidence>
<dbReference type="Proteomes" id="UP000010474">
    <property type="component" value="Chromosome"/>
</dbReference>
<keyword evidence="2" id="KW-1185">Reference proteome</keyword>
<dbReference type="KEGG" id="acy:Anacy_1829"/>
<dbReference type="HOGENOM" id="CLU_762159_0_0_3"/>
<name>K9ZF04_ANACC</name>